<evidence type="ECO:0000313" key="3">
    <source>
        <dbReference type="Proteomes" id="UP000318212"/>
    </source>
</evidence>
<comment type="caution">
    <text evidence="2">The sequence shown here is derived from an EMBL/GenBank/DDBJ whole genome shotgun (WGS) entry which is preliminary data.</text>
</comment>
<dbReference type="Pfam" id="PF09842">
    <property type="entry name" value="DUF2069"/>
    <property type="match status" value="1"/>
</dbReference>
<accession>A0A508AKC6</accession>
<dbReference type="OrthoDB" id="5957486at2"/>
<organism evidence="2 3">
    <name type="scientific">Marilutibacter aestuarii</name>
    <dbReference type="NCBI Taxonomy" id="1706195"/>
    <lineage>
        <taxon>Bacteria</taxon>
        <taxon>Pseudomonadati</taxon>
        <taxon>Pseudomonadota</taxon>
        <taxon>Gammaproteobacteria</taxon>
        <taxon>Lysobacterales</taxon>
        <taxon>Lysobacteraceae</taxon>
        <taxon>Marilutibacter</taxon>
    </lineage>
</organism>
<keyword evidence="1" id="KW-1133">Transmembrane helix</keyword>
<protein>
    <submittedName>
        <fullName evidence="2">DUF2069 domain-containing protein</fullName>
    </submittedName>
</protein>
<gene>
    <name evidence="2" type="ORF">FKV25_03770</name>
</gene>
<reference evidence="2 3" key="1">
    <citation type="submission" date="2019-06" db="EMBL/GenBank/DDBJ databases">
        <title>Lysobacter alkalisoli sp. nov. isolated from saline soil.</title>
        <authorList>
            <person name="Sun J.-Q."/>
            <person name="Xu L."/>
        </authorList>
    </citation>
    <scope>NUCLEOTIDE SEQUENCE [LARGE SCALE GENOMIC DNA]</scope>
    <source>
        <strain evidence="2 3">JCM 31130</strain>
    </source>
</reference>
<sequence>MASHRLLAILLLVLATVYAHWFRDDAHRTAAMLFFVAPPVLMALGAWLASRQAVFWSGVFGLGWFCHGVMIAWSHPEARLHAWMVLVLAIAIILAGSWPGLRNKLGRTPR</sequence>
<evidence type="ECO:0000256" key="1">
    <source>
        <dbReference type="SAM" id="Phobius"/>
    </source>
</evidence>
<feature type="transmembrane region" description="Helical" evidence="1">
    <location>
        <begin position="55"/>
        <end position="74"/>
    </location>
</feature>
<dbReference type="InterPro" id="IPR018643">
    <property type="entry name" value="DUF2069_membrane"/>
</dbReference>
<keyword evidence="1" id="KW-0812">Transmembrane</keyword>
<evidence type="ECO:0000313" key="2">
    <source>
        <dbReference type="EMBL" id="TQD50640.1"/>
    </source>
</evidence>
<dbReference type="AlphaFoldDB" id="A0A508AKC6"/>
<dbReference type="EMBL" id="VICE01000037">
    <property type="protein sequence ID" value="TQD50640.1"/>
    <property type="molecule type" value="Genomic_DNA"/>
</dbReference>
<feature type="transmembrane region" description="Helical" evidence="1">
    <location>
        <begin position="80"/>
        <end position="101"/>
    </location>
</feature>
<dbReference type="Proteomes" id="UP000318212">
    <property type="component" value="Unassembled WGS sequence"/>
</dbReference>
<keyword evidence="1" id="KW-0472">Membrane</keyword>
<proteinExistence type="predicted"/>
<feature type="transmembrane region" description="Helical" evidence="1">
    <location>
        <begin position="29"/>
        <end position="48"/>
    </location>
</feature>
<keyword evidence="3" id="KW-1185">Reference proteome</keyword>
<name>A0A508AKC6_9GAMM</name>